<dbReference type="InterPro" id="IPR001173">
    <property type="entry name" value="Glyco_trans_2-like"/>
</dbReference>
<dbReference type="Gene3D" id="3.90.550.10">
    <property type="entry name" value="Spore Coat Polysaccharide Biosynthesis Protein SpsA, Chain A"/>
    <property type="match status" value="1"/>
</dbReference>
<dbReference type="Proteomes" id="UP000824193">
    <property type="component" value="Unassembled WGS sequence"/>
</dbReference>
<reference evidence="3" key="2">
    <citation type="submission" date="2021-04" db="EMBL/GenBank/DDBJ databases">
        <authorList>
            <person name="Gilroy R."/>
        </authorList>
    </citation>
    <scope>NUCLEOTIDE SEQUENCE</scope>
    <source>
        <strain evidence="3">2239</strain>
    </source>
</reference>
<dbReference type="SUPFAM" id="SSF53448">
    <property type="entry name" value="Nucleotide-diphospho-sugar transferases"/>
    <property type="match status" value="1"/>
</dbReference>
<comment type="similarity">
    <text evidence="1">Belongs to the glycosyltransferase 2 family.</text>
</comment>
<dbReference type="AlphaFoldDB" id="A0A9D1V6A0"/>
<evidence type="ECO:0000313" key="3">
    <source>
        <dbReference type="EMBL" id="HIX06808.1"/>
    </source>
</evidence>
<name>A0A9D1V6A0_9FIRM</name>
<evidence type="ECO:0000313" key="4">
    <source>
        <dbReference type="Proteomes" id="UP000824193"/>
    </source>
</evidence>
<comment type="caution">
    <text evidence="3">The sequence shown here is derived from an EMBL/GenBank/DDBJ whole genome shotgun (WGS) entry which is preliminary data.</text>
</comment>
<dbReference type="PANTHER" id="PTHR43685:SF11">
    <property type="entry name" value="GLYCOSYLTRANSFERASE TAGX-RELATED"/>
    <property type="match status" value="1"/>
</dbReference>
<evidence type="ECO:0000256" key="1">
    <source>
        <dbReference type="ARBA" id="ARBA00006739"/>
    </source>
</evidence>
<feature type="domain" description="Glycosyltransferase 2-like" evidence="2">
    <location>
        <begin position="6"/>
        <end position="124"/>
    </location>
</feature>
<sequence length="331" mass="36343">MPAVISCVMPVYNAEMYLPAAVESVLGQNYPYFELILVDDGSTDGSSAICGEFSRRDDRVRLLSQPNGGAAAARNAGLAAASGHYLTFVDADDILKPGAFDAIARAAASSPDLISYGFEWREGEKSTPAVYPAFQCGPDDFWAHFVGYYQANQFFSLCNKAYKLETVRRAGLTFDRSLRTGEDIAFNFAFWPQIGKMAHLGESLYEYWVHPATLTHAATLDNLITSQRVLDQMEAFVTAAGHPELAAPLIESQRPHDAVSFYTLLLDRTKPYPLAKRKAALTALFENEVWYPALLKGLAGIPGLYGQYLRLAARRKSPALACLPLQLRGAK</sequence>
<dbReference type="InterPro" id="IPR029044">
    <property type="entry name" value="Nucleotide-diphossugar_trans"/>
</dbReference>
<dbReference type="InterPro" id="IPR050834">
    <property type="entry name" value="Glycosyltransf_2"/>
</dbReference>
<protein>
    <submittedName>
        <fullName evidence="3">Glycosyltransferase family 2 protein</fullName>
    </submittedName>
</protein>
<proteinExistence type="inferred from homology"/>
<gene>
    <name evidence="3" type="ORF">H9865_12040</name>
</gene>
<dbReference type="EMBL" id="DXFW01000040">
    <property type="protein sequence ID" value="HIX06808.1"/>
    <property type="molecule type" value="Genomic_DNA"/>
</dbReference>
<evidence type="ECO:0000259" key="2">
    <source>
        <dbReference type="Pfam" id="PF00535"/>
    </source>
</evidence>
<organism evidence="3 4">
    <name type="scientific">Candidatus Allofournierella pullicola</name>
    <dbReference type="NCBI Taxonomy" id="2838596"/>
    <lineage>
        <taxon>Bacteria</taxon>
        <taxon>Bacillati</taxon>
        <taxon>Bacillota</taxon>
        <taxon>Clostridia</taxon>
        <taxon>Eubacteriales</taxon>
        <taxon>Oscillospiraceae</taxon>
        <taxon>Allofournierella</taxon>
    </lineage>
</organism>
<dbReference type="PANTHER" id="PTHR43685">
    <property type="entry name" value="GLYCOSYLTRANSFERASE"/>
    <property type="match status" value="1"/>
</dbReference>
<dbReference type="CDD" id="cd00761">
    <property type="entry name" value="Glyco_tranf_GTA_type"/>
    <property type="match status" value="1"/>
</dbReference>
<accession>A0A9D1V6A0</accession>
<reference evidence="3" key="1">
    <citation type="journal article" date="2021" name="PeerJ">
        <title>Extensive microbial diversity within the chicken gut microbiome revealed by metagenomics and culture.</title>
        <authorList>
            <person name="Gilroy R."/>
            <person name="Ravi A."/>
            <person name="Getino M."/>
            <person name="Pursley I."/>
            <person name="Horton D.L."/>
            <person name="Alikhan N.F."/>
            <person name="Baker D."/>
            <person name="Gharbi K."/>
            <person name="Hall N."/>
            <person name="Watson M."/>
            <person name="Adriaenssens E.M."/>
            <person name="Foster-Nyarko E."/>
            <person name="Jarju S."/>
            <person name="Secka A."/>
            <person name="Antonio M."/>
            <person name="Oren A."/>
            <person name="Chaudhuri R.R."/>
            <person name="La Ragione R."/>
            <person name="Hildebrand F."/>
            <person name="Pallen M.J."/>
        </authorList>
    </citation>
    <scope>NUCLEOTIDE SEQUENCE</scope>
    <source>
        <strain evidence="3">2239</strain>
    </source>
</reference>
<dbReference type="Pfam" id="PF00535">
    <property type="entry name" value="Glycos_transf_2"/>
    <property type="match status" value="1"/>
</dbReference>